<feature type="region of interest" description="Disordered" evidence="9">
    <location>
        <begin position="260"/>
        <end position="330"/>
    </location>
</feature>
<dbReference type="Pfam" id="PF06136">
    <property type="entry name" value="SOK"/>
    <property type="match status" value="1"/>
</dbReference>
<organism evidence="11 12">
    <name type="scientific">Oldenlandia corymbosa var. corymbosa</name>
    <dbReference type="NCBI Taxonomy" id="529605"/>
    <lineage>
        <taxon>Eukaryota</taxon>
        <taxon>Viridiplantae</taxon>
        <taxon>Streptophyta</taxon>
        <taxon>Embryophyta</taxon>
        <taxon>Tracheophyta</taxon>
        <taxon>Spermatophyta</taxon>
        <taxon>Magnoliopsida</taxon>
        <taxon>eudicotyledons</taxon>
        <taxon>Gunneridae</taxon>
        <taxon>Pentapetalae</taxon>
        <taxon>asterids</taxon>
        <taxon>lamiids</taxon>
        <taxon>Gentianales</taxon>
        <taxon>Rubiaceae</taxon>
        <taxon>Rubioideae</taxon>
        <taxon>Spermacoceae</taxon>
        <taxon>Hedyotis-Oldenlandia complex</taxon>
        <taxon>Oldenlandia</taxon>
    </lineage>
</organism>
<feature type="compositionally biased region" description="Polar residues" evidence="9">
    <location>
        <begin position="526"/>
        <end position="541"/>
    </location>
</feature>
<evidence type="ECO:0000313" key="11">
    <source>
        <dbReference type="EMBL" id="CAI9104966.1"/>
    </source>
</evidence>
<evidence type="ECO:0000256" key="4">
    <source>
        <dbReference type="ARBA" id="ARBA00022618"/>
    </source>
</evidence>
<comment type="subunit">
    <text evidence="8">Homodimer. Forms long polymer filaments with other SOKs proteins polymers (e.g. SOK1, SOK2, SOK3 and SOK4) crucial for polar localization and biological activity. Binds to ANGUSTIFOLIA (AN).</text>
</comment>
<proteinExistence type="inferred from homology"/>
<dbReference type="GO" id="GO:0090708">
    <property type="term" value="P:specification of plant organ axis polarity"/>
    <property type="evidence" value="ECO:0007669"/>
    <property type="project" value="UniProtKB-ARBA"/>
</dbReference>
<feature type="compositionally biased region" description="Basic and acidic residues" evidence="9">
    <location>
        <begin position="267"/>
        <end position="288"/>
    </location>
</feature>
<dbReference type="InterPro" id="IPR048351">
    <property type="entry name" value="SOK_DIX"/>
</dbReference>
<dbReference type="GO" id="GO:0005886">
    <property type="term" value="C:plasma membrane"/>
    <property type="evidence" value="ECO:0007669"/>
    <property type="project" value="UniProtKB-SubCell"/>
</dbReference>
<evidence type="ECO:0000256" key="7">
    <source>
        <dbReference type="ARBA" id="ARBA00024211"/>
    </source>
</evidence>
<feature type="compositionally biased region" description="Basic and acidic residues" evidence="9">
    <location>
        <begin position="560"/>
        <end position="574"/>
    </location>
</feature>
<evidence type="ECO:0000256" key="5">
    <source>
        <dbReference type="ARBA" id="ARBA00023136"/>
    </source>
</evidence>
<feature type="compositionally biased region" description="Low complexity" evidence="9">
    <location>
        <begin position="549"/>
        <end position="559"/>
    </location>
</feature>
<feature type="compositionally biased region" description="Polar residues" evidence="9">
    <location>
        <begin position="289"/>
        <end position="304"/>
    </location>
</feature>
<keyword evidence="5" id="KW-0472">Membrane</keyword>
<name>A0AAV1DAS7_OLDCO</name>
<dbReference type="GO" id="GO:0051302">
    <property type="term" value="P:regulation of cell division"/>
    <property type="evidence" value="ECO:0007669"/>
    <property type="project" value="UniProtKB-ARBA"/>
</dbReference>
<evidence type="ECO:0000256" key="1">
    <source>
        <dbReference type="ARBA" id="ARBA00004413"/>
    </source>
</evidence>
<dbReference type="GO" id="GO:0051301">
    <property type="term" value="P:cell division"/>
    <property type="evidence" value="ECO:0007669"/>
    <property type="project" value="UniProtKB-KW"/>
</dbReference>
<dbReference type="InterPro" id="IPR010369">
    <property type="entry name" value="SOK"/>
</dbReference>
<dbReference type="PIRSF" id="PIRSF031043">
    <property type="entry name" value="UCP031043"/>
    <property type="match status" value="1"/>
</dbReference>
<accession>A0AAV1DAS7</accession>
<evidence type="ECO:0000256" key="9">
    <source>
        <dbReference type="SAM" id="MobiDB-lite"/>
    </source>
</evidence>
<comment type="subcellular location">
    <subcellularLocation>
        <location evidence="1">Cell membrane</location>
        <topology evidence="1">Peripheral membrane protein</topology>
        <orientation evidence="1">Cytoplasmic side</orientation>
    </subcellularLocation>
</comment>
<dbReference type="AlphaFoldDB" id="A0AAV1DAS7"/>
<dbReference type="PANTHER" id="PTHR31083">
    <property type="entry name" value="UPSTREAM OF FLC PROTEIN (DUF966)"/>
    <property type="match status" value="1"/>
</dbReference>
<keyword evidence="6" id="KW-0131">Cell cycle</keyword>
<dbReference type="GO" id="GO:2000067">
    <property type="term" value="P:regulation of root morphogenesis"/>
    <property type="evidence" value="ECO:0007669"/>
    <property type="project" value="UniProtKB-ARBA"/>
</dbReference>
<feature type="region of interest" description="Disordered" evidence="9">
    <location>
        <begin position="474"/>
        <end position="574"/>
    </location>
</feature>
<reference evidence="11" key="1">
    <citation type="submission" date="2023-03" db="EMBL/GenBank/DDBJ databases">
        <authorList>
            <person name="Julca I."/>
        </authorList>
    </citation>
    <scope>NUCLEOTIDE SEQUENCE</scope>
</reference>
<feature type="compositionally biased region" description="Polar residues" evidence="9">
    <location>
        <begin position="223"/>
        <end position="240"/>
    </location>
</feature>
<dbReference type="EMBL" id="OX459122">
    <property type="protein sequence ID" value="CAI9104966.1"/>
    <property type="molecule type" value="Genomic_DNA"/>
</dbReference>
<dbReference type="InterPro" id="IPR021182">
    <property type="entry name" value="SOK_magnoliopsida"/>
</dbReference>
<evidence type="ECO:0000259" key="10">
    <source>
        <dbReference type="Pfam" id="PF06136"/>
    </source>
</evidence>
<feature type="region of interest" description="Disordered" evidence="9">
    <location>
        <begin position="1"/>
        <end position="72"/>
    </location>
</feature>
<feature type="compositionally biased region" description="Basic and acidic residues" evidence="9">
    <location>
        <begin position="59"/>
        <end position="69"/>
    </location>
</feature>
<feature type="region of interest" description="Disordered" evidence="9">
    <location>
        <begin position="173"/>
        <end position="240"/>
    </location>
</feature>
<feature type="compositionally biased region" description="Low complexity" evidence="9">
    <location>
        <begin position="315"/>
        <end position="326"/>
    </location>
</feature>
<gene>
    <name evidence="11" type="ORF">OLC1_LOCUS13767</name>
</gene>
<evidence type="ECO:0000313" key="12">
    <source>
        <dbReference type="Proteomes" id="UP001161247"/>
    </source>
</evidence>
<keyword evidence="4" id="KW-0132">Cell division</keyword>
<keyword evidence="2" id="KW-0217">Developmental protein</keyword>
<keyword evidence="12" id="KW-1185">Reference proteome</keyword>
<comment type="similarity">
    <text evidence="7">Belongs to the SOSEKI family.</text>
</comment>
<dbReference type="PANTHER" id="PTHR31083:SF6">
    <property type="entry name" value="PROTEIN SOSEKI 3"/>
    <property type="match status" value="1"/>
</dbReference>
<evidence type="ECO:0000256" key="6">
    <source>
        <dbReference type="ARBA" id="ARBA00023306"/>
    </source>
</evidence>
<protein>
    <submittedName>
        <fullName evidence="11">OLC1v1003771C1</fullName>
    </submittedName>
</protein>
<evidence type="ECO:0000256" key="2">
    <source>
        <dbReference type="ARBA" id="ARBA00022473"/>
    </source>
</evidence>
<dbReference type="GO" id="GO:0051258">
    <property type="term" value="P:protein polymerization"/>
    <property type="evidence" value="ECO:0007669"/>
    <property type="project" value="UniProtKB-ARBA"/>
</dbReference>
<feature type="compositionally biased region" description="Basic and acidic residues" evidence="9">
    <location>
        <begin position="31"/>
        <end position="41"/>
    </location>
</feature>
<evidence type="ECO:0000256" key="8">
    <source>
        <dbReference type="ARBA" id="ARBA00046534"/>
    </source>
</evidence>
<feature type="domain" description="SOSEKI DIX-like" evidence="10">
    <location>
        <begin position="75"/>
        <end position="163"/>
    </location>
</feature>
<keyword evidence="3" id="KW-1003">Cell membrane</keyword>
<evidence type="ECO:0000256" key="3">
    <source>
        <dbReference type="ARBA" id="ARBA00022475"/>
    </source>
</evidence>
<sequence length="574" mass="63136">MEGKAGMKKYYYGSNGGGGSRQVNNGGASPERAKVWTEKSPKYHYNSQGYHHRKQNQHHNPDQNQKERNGGNSRVPVVYYLCRNRQLEHPHFIEVPLSSPDGLFLRDVIERLNVLRGRGMASMYSWSCKRSYKNGFVWHDLCEDDLILPAHGNEYVLKGSELFEDSNSGGFSPAAAIRLPNPKALPEPPSARSQDDSSSSSSMNDRATKHSQDDELSPPIQRPGSSAVSPESSVGKNSSWNGSLSLAEYKVYKGDGLADASTQTEESGDRVNKARETCTRGVSTEDRTSGIQNGATQAQASQVKETSEITGDYVSTPPSSSSASSSGARTDTLESLIRADASKYNEALIRAEAGKFNSFRILEEEEFRVPHNTKFKPANVLMQLISCGSVSVKDHSFGIIPTYKPRLTGSKLPSPFFSSSFMLGELDCMTENPRLIGLRLEDKEYFSGSLVETNARKEGVPTLKRSSSYNADRTNKEFDLDEEKEETSTSHSKCIPRSIKASLTKQPRSESMRSPLSDGPRISSDGMESSRSITSDVSNGGSKRHSEPSSGRKASSRGASFREEKDNMIKIEES</sequence>
<dbReference type="Proteomes" id="UP001161247">
    <property type="component" value="Chromosome 5"/>
</dbReference>